<feature type="region of interest" description="Disordered" evidence="5">
    <location>
        <begin position="22"/>
        <end position="64"/>
    </location>
</feature>
<dbReference type="GO" id="GO:0016020">
    <property type="term" value="C:membrane"/>
    <property type="evidence" value="ECO:0007669"/>
    <property type="project" value="UniProtKB-SubCell"/>
</dbReference>
<dbReference type="EMBL" id="ASRX01000086">
    <property type="protein sequence ID" value="EYF01195.1"/>
    <property type="molecule type" value="Genomic_DNA"/>
</dbReference>
<feature type="signal peptide" evidence="6">
    <location>
        <begin position="1"/>
        <end position="20"/>
    </location>
</feature>
<feature type="chain" id="PRO_5001499730" evidence="6">
    <location>
        <begin position="21"/>
        <end position="724"/>
    </location>
</feature>
<gene>
    <name evidence="7" type="ORF">CAP_8536</name>
</gene>
<dbReference type="InterPro" id="IPR045232">
    <property type="entry name" value="FAM234"/>
</dbReference>
<keyword evidence="3" id="KW-1133">Transmembrane helix</keyword>
<evidence type="ECO:0000313" key="7">
    <source>
        <dbReference type="EMBL" id="EYF01195.1"/>
    </source>
</evidence>
<name>A0A017SX57_9BACT</name>
<dbReference type="AlphaFoldDB" id="A0A017SX57"/>
<keyword evidence="8" id="KW-1185">Reference proteome</keyword>
<comment type="subcellular location">
    <subcellularLocation>
        <location evidence="1">Membrane</location>
        <topology evidence="1">Single-pass membrane protein</topology>
    </subcellularLocation>
</comment>
<keyword evidence="4" id="KW-0472">Membrane</keyword>
<evidence type="ECO:0000256" key="5">
    <source>
        <dbReference type="SAM" id="MobiDB-lite"/>
    </source>
</evidence>
<dbReference type="SUPFAM" id="SSF69318">
    <property type="entry name" value="Integrin alpha N-terminal domain"/>
    <property type="match status" value="1"/>
</dbReference>
<evidence type="ECO:0000313" key="8">
    <source>
        <dbReference type="Proteomes" id="UP000019678"/>
    </source>
</evidence>
<dbReference type="eggNOG" id="COG1572">
    <property type="taxonomic scope" value="Bacteria"/>
</dbReference>
<evidence type="ECO:0000256" key="2">
    <source>
        <dbReference type="ARBA" id="ARBA00022692"/>
    </source>
</evidence>
<evidence type="ECO:0000256" key="3">
    <source>
        <dbReference type="ARBA" id="ARBA00022989"/>
    </source>
</evidence>
<proteinExistence type="predicted"/>
<dbReference type="Proteomes" id="UP000019678">
    <property type="component" value="Unassembled WGS sequence"/>
</dbReference>
<evidence type="ECO:0000256" key="6">
    <source>
        <dbReference type="SAM" id="SignalP"/>
    </source>
</evidence>
<keyword evidence="2" id="KW-0812">Transmembrane</keyword>
<evidence type="ECO:0000256" key="1">
    <source>
        <dbReference type="ARBA" id="ARBA00004167"/>
    </source>
</evidence>
<accession>A0A017SX57</accession>
<dbReference type="STRING" id="1192034.CAP_8536"/>
<reference evidence="7 8" key="1">
    <citation type="submission" date="2013-05" db="EMBL/GenBank/DDBJ databases">
        <title>Genome assembly of Chondromyces apiculatus DSM 436.</title>
        <authorList>
            <person name="Sharma G."/>
            <person name="Khatri I."/>
            <person name="Kaur C."/>
            <person name="Mayilraj S."/>
            <person name="Subramanian S."/>
        </authorList>
    </citation>
    <scope>NUCLEOTIDE SEQUENCE [LARGE SCALE GENOMIC DNA]</scope>
    <source>
        <strain evidence="7 8">DSM 436</strain>
    </source>
</reference>
<dbReference type="InterPro" id="IPR028994">
    <property type="entry name" value="Integrin_alpha_N"/>
</dbReference>
<keyword evidence="6" id="KW-0732">Signal</keyword>
<sequence>MHLPTLALLLLATFASTSSGCSCGGEDEGTSGDTPTGTGGGGAGGSGASSAGGNGSGGNGGEGGSGGGTGEACIFIPPASAFSPAVECAWNEPAPAGPYADRDDVVMTPVVINLTDDNGDDQVDTSDIPDIAFIAYRFQEDGCCNQNGALRVLSGACNADGTMTEHFAVGAPEIEAQTGEQGVWLDNSGGLAAGDIDADGSPDLVATLVNGGTIAFERDGTVKWINRMHPSKQERSHLAGTTPALADIDHDGAPEVIQGRVVLNGADGTLKWAGTAGVGINAFLGPVSTVGDPDLDGNLNVLAGNTMYEIDGTPIWTYEYPTPSTAANCGAPNAYPCDGFTAIGNFDADEQGEIVSVRTGVIYILNHDGTPLLVNDTPVRINIPLLNCILNEGGPPTIADFDGDGMAEIGVASADYYIVADLECLATPLPAQCSDPGIRWKRRNDDCSSRSTGSSVFDFEGDGKAEVVYNDESFFRVMSGSDGAILLEVPNNSHTRLEMPIVADVDNDGNAEIIFVENASSSTSAATDGIQIWGDPTDSWVSTRRIWNQHSYHVTNVSETGAIPMNEPPNWREPTDATVAGVMNNFRQNLPSFDRFAAPDITVAMSLDIGGCPQHLNLVASVCNEGALVVGAGVQVRYYDNATQTEITCANGPQATAQPIAPGDCEPVVCHWEGAPSNGSMVDVRGCADNEGYTCAVNAMGGNNECREENNAGDTSGASCAAPE</sequence>
<evidence type="ECO:0000256" key="4">
    <source>
        <dbReference type="ARBA" id="ARBA00023136"/>
    </source>
</evidence>
<dbReference type="PANTHER" id="PTHR21419:SF23">
    <property type="entry name" value="PROTEIN DEFECTIVE IN EXINE FORMATION 1"/>
    <property type="match status" value="1"/>
</dbReference>
<protein>
    <submittedName>
        <fullName evidence="7">Uncharacterized protein</fullName>
    </submittedName>
</protein>
<feature type="compositionally biased region" description="Gly residues" evidence="5">
    <location>
        <begin position="37"/>
        <end position="64"/>
    </location>
</feature>
<comment type="caution">
    <text evidence="7">The sequence shown here is derived from an EMBL/GenBank/DDBJ whole genome shotgun (WGS) entry which is preliminary data.</text>
</comment>
<dbReference type="PANTHER" id="PTHR21419">
    <property type="match status" value="1"/>
</dbReference>
<organism evidence="7 8">
    <name type="scientific">Chondromyces apiculatus DSM 436</name>
    <dbReference type="NCBI Taxonomy" id="1192034"/>
    <lineage>
        <taxon>Bacteria</taxon>
        <taxon>Pseudomonadati</taxon>
        <taxon>Myxococcota</taxon>
        <taxon>Polyangia</taxon>
        <taxon>Polyangiales</taxon>
        <taxon>Polyangiaceae</taxon>
        <taxon>Chondromyces</taxon>
    </lineage>
</organism>